<accession>A0ABD1YA00</accession>
<reference evidence="1 2" key="1">
    <citation type="submission" date="2024-09" db="EMBL/GenBank/DDBJ databases">
        <title>Chromosome-scale assembly of Riccia fluitans.</title>
        <authorList>
            <person name="Paukszto L."/>
            <person name="Sawicki J."/>
            <person name="Karawczyk K."/>
            <person name="Piernik-Szablinska J."/>
            <person name="Szczecinska M."/>
            <person name="Mazdziarz M."/>
        </authorList>
    </citation>
    <scope>NUCLEOTIDE SEQUENCE [LARGE SCALE GENOMIC DNA]</scope>
    <source>
        <strain evidence="1">Rf_01</strain>
        <tissue evidence="1">Aerial parts of the thallus</tissue>
    </source>
</reference>
<sequence length="92" mass="10450">MCRSCPPLQALSSPGCLIPRRGTNFIVPHMEFQIFRDFSARQGSGEIALATDKIPCDVVLKIFRDFTLPVRCQFNPKWKSALPVFLKVNYGY</sequence>
<comment type="caution">
    <text evidence="1">The sequence shown here is derived from an EMBL/GenBank/DDBJ whole genome shotgun (WGS) entry which is preliminary data.</text>
</comment>
<organism evidence="1 2">
    <name type="scientific">Riccia fluitans</name>
    <dbReference type="NCBI Taxonomy" id="41844"/>
    <lineage>
        <taxon>Eukaryota</taxon>
        <taxon>Viridiplantae</taxon>
        <taxon>Streptophyta</taxon>
        <taxon>Embryophyta</taxon>
        <taxon>Marchantiophyta</taxon>
        <taxon>Marchantiopsida</taxon>
        <taxon>Marchantiidae</taxon>
        <taxon>Marchantiales</taxon>
        <taxon>Ricciaceae</taxon>
        <taxon>Riccia</taxon>
    </lineage>
</organism>
<dbReference type="AlphaFoldDB" id="A0ABD1YA00"/>
<evidence type="ECO:0000313" key="2">
    <source>
        <dbReference type="Proteomes" id="UP001605036"/>
    </source>
</evidence>
<gene>
    <name evidence="1" type="ORF">R1flu_003728</name>
</gene>
<name>A0ABD1YA00_9MARC</name>
<dbReference type="EMBL" id="JBHFFA010000006">
    <property type="protein sequence ID" value="KAL2623523.1"/>
    <property type="molecule type" value="Genomic_DNA"/>
</dbReference>
<proteinExistence type="predicted"/>
<evidence type="ECO:0000313" key="1">
    <source>
        <dbReference type="EMBL" id="KAL2623523.1"/>
    </source>
</evidence>
<dbReference type="Proteomes" id="UP001605036">
    <property type="component" value="Unassembled WGS sequence"/>
</dbReference>
<protein>
    <submittedName>
        <fullName evidence="1">Uncharacterized protein</fullName>
    </submittedName>
</protein>
<keyword evidence="2" id="KW-1185">Reference proteome</keyword>